<dbReference type="EMBL" id="UINC01019820">
    <property type="protein sequence ID" value="SVA83828.1"/>
    <property type="molecule type" value="Genomic_DNA"/>
</dbReference>
<gene>
    <name evidence="1" type="ORF">METZ01_LOCUS136682</name>
</gene>
<name>A0A381Z3G8_9ZZZZ</name>
<proteinExistence type="predicted"/>
<sequence length="55" mass="6469">MILNDSDNHKAFRKMMSEKFNHKDISIRISKYINDASIHFRNEDDVAEFLLIAGE</sequence>
<reference evidence="1" key="1">
    <citation type="submission" date="2018-05" db="EMBL/GenBank/DDBJ databases">
        <authorList>
            <person name="Lanie J.A."/>
            <person name="Ng W.-L."/>
            <person name="Kazmierczak K.M."/>
            <person name="Andrzejewski T.M."/>
            <person name="Davidsen T.M."/>
            <person name="Wayne K.J."/>
            <person name="Tettelin H."/>
            <person name="Glass J.I."/>
            <person name="Rusch D."/>
            <person name="Podicherti R."/>
            <person name="Tsui H.-C.T."/>
            <person name="Winkler M.E."/>
        </authorList>
    </citation>
    <scope>NUCLEOTIDE SEQUENCE</scope>
</reference>
<evidence type="ECO:0000313" key="1">
    <source>
        <dbReference type="EMBL" id="SVA83828.1"/>
    </source>
</evidence>
<protein>
    <submittedName>
        <fullName evidence="1">Uncharacterized protein</fullName>
    </submittedName>
</protein>
<accession>A0A381Z3G8</accession>
<dbReference type="AlphaFoldDB" id="A0A381Z3G8"/>
<organism evidence="1">
    <name type="scientific">marine metagenome</name>
    <dbReference type="NCBI Taxonomy" id="408172"/>
    <lineage>
        <taxon>unclassified sequences</taxon>
        <taxon>metagenomes</taxon>
        <taxon>ecological metagenomes</taxon>
    </lineage>
</organism>